<accession>A0A8X6EWB4</accession>
<evidence type="ECO:0000313" key="3">
    <source>
        <dbReference type="Proteomes" id="UP000887116"/>
    </source>
</evidence>
<proteinExistence type="predicted"/>
<reference evidence="2" key="1">
    <citation type="submission" date="2020-07" db="EMBL/GenBank/DDBJ databases">
        <title>Multicomponent nature underlies the extraordinary mechanical properties of spider dragline silk.</title>
        <authorList>
            <person name="Kono N."/>
            <person name="Nakamura H."/>
            <person name="Mori M."/>
            <person name="Yoshida Y."/>
            <person name="Ohtoshi R."/>
            <person name="Malay A.D."/>
            <person name="Moran D.A.P."/>
            <person name="Tomita M."/>
            <person name="Numata K."/>
            <person name="Arakawa K."/>
        </authorList>
    </citation>
    <scope>NUCLEOTIDE SEQUENCE</scope>
</reference>
<name>A0A8X6EWB4_TRICU</name>
<comment type="caution">
    <text evidence="2">The sequence shown here is derived from an EMBL/GenBank/DDBJ whole genome shotgun (WGS) entry which is preliminary data.</text>
</comment>
<dbReference type="EMBL" id="BMAO01009958">
    <property type="protein sequence ID" value="GFQ63788.1"/>
    <property type="molecule type" value="Genomic_DNA"/>
</dbReference>
<feature type="region of interest" description="Disordered" evidence="1">
    <location>
        <begin position="1"/>
        <end position="21"/>
    </location>
</feature>
<evidence type="ECO:0000313" key="2">
    <source>
        <dbReference type="EMBL" id="GFQ63788.1"/>
    </source>
</evidence>
<dbReference type="AlphaFoldDB" id="A0A8X6EWB4"/>
<gene>
    <name evidence="2" type="ORF">TNCT_215111</name>
</gene>
<evidence type="ECO:0000256" key="1">
    <source>
        <dbReference type="SAM" id="MobiDB-lite"/>
    </source>
</evidence>
<protein>
    <submittedName>
        <fullName evidence="2">Uncharacterized protein</fullName>
    </submittedName>
</protein>
<organism evidence="2 3">
    <name type="scientific">Trichonephila clavata</name>
    <name type="common">Joro spider</name>
    <name type="synonym">Nephila clavata</name>
    <dbReference type="NCBI Taxonomy" id="2740835"/>
    <lineage>
        <taxon>Eukaryota</taxon>
        <taxon>Metazoa</taxon>
        <taxon>Ecdysozoa</taxon>
        <taxon>Arthropoda</taxon>
        <taxon>Chelicerata</taxon>
        <taxon>Arachnida</taxon>
        <taxon>Araneae</taxon>
        <taxon>Araneomorphae</taxon>
        <taxon>Entelegynae</taxon>
        <taxon>Araneoidea</taxon>
        <taxon>Nephilidae</taxon>
        <taxon>Trichonephila</taxon>
    </lineage>
</organism>
<dbReference type="Proteomes" id="UP000887116">
    <property type="component" value="Unassembled WGS sequence"/>
</dbReference>
<keyword evidence="3" id="KW-1185">Reference proteome</keyword>
<sequence length="77" mass="8663">MIEIEKISPSNTPETTEQLEEEAAKLDEKIKLLEGLLATTNPEDIKADLIRKGIKIEKVAEVANKKPPTHLHDRDHP</sequence>